<name>A0A6M3IJZ7_9ZZZZ</name>
<gene>
    <name evidence="1" type="ORF">MM415B01534_0018</name>
</gene>
<protein>
    <submittedName>
        <fullName evidence="1">Uncharacterized protein</fullName>
    </submittedName>
</protein>
<reference evidence="1" key="1">
    <citation type="submission" date="2020-03" db="EMBL/GenBank/DDBJ databases">
        <title>The deep terrestrial virosphere.</title>
        <authorList>
            <person name="Holmfeldt K."/>
            <person name="Nilsson E."/>
            <person name="Simone D."/>
            <person name="Lopez-Fernandez M."/>
            <person name="Wu X."/>
            <person name="de Brujin I."/>
            <person name="Lundin D."/>
            <person name="Andersson A."/>
            <person name="Bertilsson S."/>
            <person name="Dopson M."/>
        </authorList>
    </citation>
    <scope>NUCLEOTIDE SEQUENCE</scope>
    <source>
        <strain evidence="1">MM415B01534</strain>
    </source>
</reference>
<dbReference type="EMBL" id="MT141300">
    <property type="protein sequence ID" value="QJA57950.1"/>
    <property type="molecule type" value="Genomic_DNA"/>
</dbReference>
<dbReference type="AlphaFoldDB" id="A0A6M3IJZ7"/>
<sequence>MIIEDAWDEKQKAWGRSISMDLITQAEIERKDKPRDEPSIPCYMYLCKGFCVSGGPHSAMKSAAKMVKCEKCNGTGKI</sequence>
<evidence type="ECO:0000313" key="1">
    <source>
        <dbReference type="EMBL" id="QJA57950.1"/>
    </source>
</evidence>
<accession>A0A6M3IJZ7</accession>
<organism evidence="1">
    <name type="scientific">viral metagenome</name>
    <dbReference type="NCBI Taxonomy" id="1070528"/>
    <lineage>
        <taxon>unclassified sequences</taxon>
        <taxon>metagenomes</taxon>
        <taxon>organismal metagenomes</taxon>
    </lineage>
</organism>
<proteinExistence type="predicted"/>